<dbReference type="EMBL" id="PXXK01000075">
    <property type="protein sequence ID" value="RFN52246.1"/>
    <property type="molecule type" value="Genomic_DNA"/>
</dbReference>
<accession>A0A395MWF6</accession>
<sequence length="76" mass="8553">MLIFPLLDLLHRHHICGPVLRALPAFLFAVTSLLCFCRAFPSAPGAIYRWSTSANLKWLLKKGNAVLEAYETIRQA</sequence>
<reference evidence="1 2" key="1">
    <citation type="journal article" date="2018" name="PLoS Pathog.">
        <title>Evolution of structural diversity of trichothecenes, a family of toxins produced by plant pathogenic and entomopathogenic fungi.</title>
        <authorList>
            <person name="Proctor R.H."/>
            <person name="McCormick S.P."/>
            <person name="Kim H.S."/>
            <person name="Cardoza R.E."/>
            <person name="Stanley A.M."/>
            <person name="Lindo L."/>
            <person name="Kelly A."/>
            <person name="Brown D.W."/>
            <person name="Lee T."/>
            <person name="Vaughan M.M."/>
            <person name="Alexander N.J."/>
            <person name="Busman M."/>
            <person name="Gutierrez S."/>
        </authorList>
    </citation>
    <scope>NUCLEOTIDE SEQUENCE [LARGE SCALE GENOMIC DNA]</scope>
    <source>
        <strain evidence="1 2">NRRL 13405</strain>
    </source>
</reference>
<dbReference type="AlphaFoldDB" id="A0A395MWF6"/>
<keyword evidence="2" id="KW-1185">Reference proteome</keyword>
<comment type="caution">
    <text evidence="1">The sequence shown here is derived from an EMBL/GenBank/DDBJ whole genome shotgun (WGS) entry which is preliminary data.</text>
</comment>
<protein>
    <submittedName>
        <fullName evidence="1">Uncharacterized protein</fullName>
    </submittedName>
</protein>
<dbReference type="Proteomes" id="UP000265631">
    <property type="component" value="Unassembled WGS sequence"/>
</dbReference>
<name>A0A395MWF6_9HYPO</name>
<gene>
    <name evidence="1" type="ORF">FIE12Z_3514</name>
</gene>
<organism evidence="1 2">
    <name type="scientific">Fusarium flagelliforme</name>
    <dbReference type="NCBI Taxonomy" id="2675880"/>
    <lineage>
        <taxon>Eukaryota</taxon>
        <taxon>Fungi</taxon>
        <taxon>Dikarya</taxon>
        <taxon>Ascomycota</taxon>
        <taxon>Pezizomycotina</taxon>
        <taxon>Sordariomycetes</taxon>
        <taxon>Hypocreomycetidae</taxon>
        <taxon>Hypocreales</taxon>
        <taxon>Nectriaceae</taxon>
        <taxon>Fusarium</taxon>
        <taxon>Fusarium incarnatum-equiseti species complex</taxon>
    </lineage>
</organism>
<evidence type="ECO:0000313" key="1">
    <source>
        <dbReference type="EMBL" id="RFN52246.1"/>
    </source>
</evidence>
<evidence type="ECO:0000313" key="2">
    <source>
        <dbReference type="Proteomes" id="UP000265631"/>
    </source>
</evidence>
<proteinExistence type="predicted"/>